<evidence type="ECO:0000256" key="1">
    <source>
        <dbReference type="SAM" id="Coils"/>
    </source>
</evidence>
<comment type="caution">
    <text evidence="2">The sequence shown here is derived from an EMBL/GenBank/DDBJ whole genome shotgun (WGS) entry which is preliminary data.</text>
</comment>
<gene>
    <name evidence="2" type="ORF">FYJ85_11155</name>
</gene>
<dbReference type="EMBL" id="VUNS01000011">
    <property type="protein sequence ID" value="MST97595.1"/>
    <property type="molecule type" value="Genomic_DNA"/>
</dbReference>
<organism evidence="2 3">
    <name type="scientific">Victivallis lenta</name>
    <dbReference type="NCBI Taxonomy" id="2606640"/>
    <lineage>
        <taxon>Bacteria</taxon>
        <taxon>Pseudomonadati</taxon>
        <taxon>Lentisphaerota</taxon>
        <taxon>Lentisphaeria</taxon>
        <taxon>Victivallales</taxon>
        <taxon>Victivallaceae</taxon>
        <taxon>Victivallis</taxon>
    </lineage>
</organism>
<protein>
    <submittedName>
        <fullName evidence="2">Uncharacterized protein</fullName>
    </submittedName>
</protein>
<keyword evidence="3" id="KW-1185">Reference proteome</keyword>
<evidence type="ECO:0000313" key="2">
    <source>
        <dbReference type="EMBL" id="MST97595.1"/>
    </source>
</evidence>
<dbReference type="AlphaFoldDB" id="A0A844G3W8"/>
<feature type="coiled-coil region" evidence="1">
    <location>
        <begin position="23"/>
        <end position="50"/>
    </location>
</feature>
<dbReference type="Proteomes" id="UP000435649">
    <property type="component" value="Unassembled WGS sequence"/>
</dbReference>
<accession>A0A844G3W8</accession>
<reference evidence="2 3" key="1">
    <citation type="submission" date="2019-08" db="EMBL/GenBank/DDBJ databases">
        <title>In-depth cultivation of the pig gut microbiome towards novel bacterial diversity and tailored functional studies.</title>
        <authorList>
            <person name="Wylensek D."/>
            <person name="Hitch T.C.A."/>
            <person name="Clavel T."/>
        </authorList>
    </citation>
    <scope>NUCLEOTIDE SEQUENCE [LARGE SCALE GENOMIC DNA]</scope>
    <source>
        <strain evidence="2 3">BBE-744-WT-12</strain>
    </source>
</reference>
<dbReference type="RefSeq" id="WP_154418577.1">
    <property type="nucleotide sequence ID" value="NZ_VUNS01000011.1"/>
</dbReference>
<proteinExistence type="predicted"/>
<name>A0A844G3W8_9BACT</name>
<sequence>MRHSSEDFAIADVIDDWNRRWIDPALTARIAELEAERDRLREALQEIISCQPEMCLARYCCRKCESMAGIARKALKGAGE</sequence>
<evidence type="ECO:0000313" key="3">
    <source>
        <dbReference type="Proteomes" id="UP000435649"/>
    </source>
</evidence>
<keyword evidence="1" id="KW-0175">Coiled coil</keyword>